<dbReference type="InterPro" id="IPR012334">
    <property type="entry name" value="Pectin_lyas_fold"/>
</dbReference>
<feature type="chain" id="PRO_5003530032" evidence="5">
    <location>
        <begin position="17"/>
        <end position="443"/>
    </location>
</feature>
<comment type="caution">
    <text evidence="7">The sequence shown here is derived from an EMBL/GenBank/DDBJ whole genome shotgun (WGS) entry which is preliminary data.</text>
</comment>
<reference evidence="7 8" key="1">
    <citation type="submission" date="2011-08" db="EMBL/GenBank/DDBJ databases">
        <authorList>
            <person name="Weinstock G."/>
            <person name="Sodergren E."/>
            <person name="Clifton S."/>
            <person name="Fulton L."/>
            <person name="Fulton B."/>
            <person name="Courtney L."/>
            <person name="Fronick C."/>
            <person name="Harrison M."/>
            <person name="Strong C."/>
            <person name="Farmer C."/>
            <person name="Delahaunty K."/>
            <person name="Markovic C."/>
            <person name="Hall O."/>
            <person name="Minx P."/>
            <person name="Tomlinson C."/>
            <person name="Mitreva M."/>
            <person name="Hou S."/>
            <person name="Chen J."/>
            <person name="Wollam A."/>
            <person name="Pepin K.H."/>
            <person name="Johnson M."/>
            <person name="Bhonagiri V."/>
            <person name="Zhang X."/>
            <person name="Suruliraj S."/>
            <person name="Warren W."/>
            <person name="Chinwalla A."/>
            <person name="Mardis E.R."/>
            <person name="Wilson R.K."/>
        </authorList>
    </citation>
    <scope>NUCLEOTIDE SEQUENCE [LARGE SCALE GENOMIC DNA]</scope>
    <source>
        <strain evidence="7 8">F0432</strain>
    </source>
</reference>
<dbReference type="Proteomes" id="UP000004750">
    <property type="component" value="Unassembled WGS sequence"/>
</dbReference>
<keyword evidence="2" id="KW-0677">Repeat</keyword>
<dbReference type="SUPFAM" id="SSF51126">
    <property type="entry name" value="Pectin lyase-like"/>
    <property type="match status" value="1"/>
</dbReference>
<comment type="pathway">
    <text evidence="1">Protein modification; protein ubiquitination.</text>
</comment>
<dbReference type="SMART" id="SM00722">
    <property type="entry name" value="CASH"/>
    <property type="match status" value="2"/>
</dbReference>
<evidence type="ECO:0000256" key="5">
    <source>
        <dbReference type="SAM" id="SignalP"/>
    </source>
</evidence>
<protein>
    <submittedName>
        <fullName evidence="7">Periplasmic copper-binding protein</fullName>
    </submittedName>
</protein>
<dbReference type="InterPro" id="IPR011050">
    <property type="entry name" value="Pectin_lyase_fold/virulence"/>
</dbReference>
<dbReference type="AlphaFoldDB" id="G9ZD33"/>
<evidence type="ECO:0000256" key="2">
    <source>
        <dbReference type="ARBA" id="ARBA00022737"/>
    </source>
</evidence>
<dbReference type="HOGENOM" id="CLU_041882_0_1_6"/>
<accession>G9ZD33</accession>
<dbReference type="SMART" id="SM00710">
    <property type="entry name" value="PbH1"/>
    <property type="match status" value="8"/>
</dbReference>
<evidence type="ECO:0000256" key="1">
    <source>
        <dbReference type="ARBA" id="ARBA00004906"/>
    </source>
</evidence>
<evidence type="ECO:0000259" key="6">
    <source>
        <dbReference type="SMART" id="SM00722"/>
    </source>
</evidence>
<dbReference type="STRING" id="797473.HMPREF9080_00666"/>
<evidence type="ECO:0000313" key="7">
    <source>
        <dbReference type="EMBL" id="EHM55498.1"/>
    </source>
</evidence>
<evidence type="ECO:0000313" key="8">
    <source>
        <dbReference type="Proteomes" id="UP000004750"/>
    </source>
</evidence>
<organism evidence="7 8">
    <name type="scientific">Cardiobacterium valvarum F0432</name>
    <dbReference type="NCBI Taxonomy" id="797473"/>
    <lineage>
        <taxon>Bacteria</taxon>
        <taxon>Pseudomonadati</taxon>
        <taxon>Pseudomonadota</taxon>
        <taxon>Gammaproteobacteria</taxon>
        <taxon>Cardiobacteriales</taxon>
        <taxon>Cardiobacteriaceae</taxon>
        <taxon>Cardiobacterium</taxon>
    </lineage>
</organism>
<dbReference type="InterPro" id="IPR026464">
    <property type="entry name" value="NosD_copper_fam"/>
</dbReference>
<proteinExistence type="predicted"/>
<dbReference type="InterPro" id="IPR006626">
    <property type="entry name" value="PbH1"/>
</dbReference>
<feature type="domain" description="Carbohydrate-binding/sugar hydrolysis" evidence="6">
    <location>
        <begin position="40"/>
        <end position="184"/>
    </location>
</feature>
<gene>
    <name evidence="7" type="ORF">HMPREF9080_00666</name>
</gene>
<dbReference type="InterPro" id="IPR022441">
    <property type="entry name" value="Para_beta_helix_rpt-2"/>
</dbReference>
<evidence type="ECO:0000256" key="3">
    <source>
        <dbReference type="ARBA" id="ARBA00022786"/>
    </source>
</evidence>
<dbReference type="InterPro" id="IPR007742">
    <property type="entry name" value="NosD_dom"/>
</dbReference>
<keyword evidence="3" id="KW-0833">Ubl conjugation pathway</keyword>
<evidence type="ECO:0000256" key="4">
    <source>
        <dbReference type="SAM" id="MobiDB-lite"/>
    </source>
</evidence>
<dbReference type="RefSeq" id="WP_006984686.1">
    <property type="nucleotide sequence ID" value="NZ_JH417901.1"/>
</dbReference>
<dbReference type="PANTHER" id="PTHR22990">
    <property type="entry name" value="F-BOX ONLY PROTEIN"/>
    <property type="match status" value="1"/>
</dbReference>
<dbReference type="InterPro" id="IPR051550">
    <property type="entry name" value="SCF-Subunits/Alg-Epimerases"/>
</dbReference>
<dbReference type="InterPro" id="IPR006633">
    <property type="entry name" value="Carb-bd_sugar_hydrolysis-dom"/>
</dbReference>
<feature type="compositionally biased region" description="Polar residues" evidence="4">
    <location>
        <begin position="409"/>
        <end position="437"/>
    </location>
</feature>
<feature type="domain" description="Carbohydrate-binding/sugar hydrolysis" evidence="6">
    <location>
        <begin position="190"/>
        <end position="350"/>
    </location>
</feature>
<dbReference type="Gene3D" id="2.160.20.10">
    <property type="entry name" value="Single-stranded right-handed beta-helix, Pectin lyase-like"/>
    <property type="match status" value="2"/>
</dbReference>
<feature type="signal peptide" evidence="5">
    <location>
        <begin position="1"/>
        <end position="16"/>
    </location>
</feature>
<dbReference type="EMBL" id="AGCM01000034">
    <property type="protein sequence ID" value="EHM55498.1"/>
    <property type="molecule type" value="Genomic_DNA"/>
</dbReference>
<feature type="region of interest" description="Disordered" evidence="4">
    <location>
        <begin position="383"/>
        <end position="443"/>
    </location>
</feature>
<dbReference type="Pfam" id="PF05048">
    <property type="entry name" value="NosD"/>
    <property type="match status" value="1"/>
</dbReference>
<name>G9ZD33_9GAMM</name>
<dbReference type="NCBIfam" id="TIGR03804">
    <property type="entry name" value="para_beta_helix"/>
    <property type="match status" value="1"/>
</dbReference>
<dbReference type="PANTHER" id="PTHR22990:SF15">
    <property type="entry name" value="F-BOX ONLY PROTEIN 10"/>
    <property type="match status" value="1"/>
</dbReference>
<dbReference type="NCBIfam" id="TIGR04247">
    <property type="entry name" value="NosD_copper_fam"/>
    <property type="match status" value="1"/>
</dbReference>
<dbReference type="PATRIC" id="fig|797473.3.peg.540"/>
<keyword evidence="5" id="KW-0732">Signal</keyword>
<sequence length="443" mass="48888">MKKTLFLLTLPLAAYAADIAVPADADLQHYLDSAQAGDHLTLAPATYHGNFVVNTPITLSGSTMGETVLDGGGKGKVLHIKASDSTIEHLTVQHSGSSLFDMDAGIFADRGAHNIRIHHNHARDNLFGIYVWGPEKGIVEHNTITGQATGRVNDRGNGIQLWKSLHTVIRNNTISGGRDGIYVTNSKYNLFENNTISGIRFGIHYMYTEDSEVKNNHLSDLESAYVIMFSNRITVRDNESDNSREHGLMLNAVNQSEISGNRIKGANKCVFLYNANQNGFHHNHFSNCAIGVHSTAGSTDSRIHDNAYIGNQTQVMYVGTRHIEWSNDEHGNYWSDNSAFDLNGDGIADMPYRPNNILDQVLWRAPNAKILINSPAAQLLKYAPTTIPRHPPRRRGGQPPADESADGHTINNHQARQTNSTGTTHASLYSRPRQSAQPWLGRR</sequence>